<keyword evidence="2 5" id="KW-0808">Transferase</keyword>
<dbReference type="AlphaFoldDB" id="A0A501PNC9"/>
<dbReference type="RefSeq" id="WP_139939820.1">
    <property type="nucleotide sequence ID" value="NZ_JBHSYP010000003.1"/>
</dbReference>
<comment type="similarity">
    <text evidence="1">Belongs to the acetyltransferase family.</text>
</comment>
<dbReference type="FunFam" id="3.40.630.30:FF:000064">
    <property type="entry name" value="GNAT family acetyltransferase"/>
    <property type="match status" value="1"/>
</dbReference>
<protein>
    <submittedName>
        <fullName evidence="5">GNAT family N-acetyltransferase</fullName>
    </submittedName>
</protein>
<dbReference type="Gene3D" id="3.40.630.30">
    <property type="match status" value="1"/>
</dbReference>
<dbReference type="OrthoDB" id="9805924at2"/>
<dbReference type="Proteomes" id="UP000319148">
    <property type="component" value="Unassembled WGS sequence"/>
</dbReference>
<evidence type="ECO:0000256" key="3">
    <source>
        <dbReference type="ARBA" id="ARBA00023315"/>
    </source>
</evidence>
<dbReference type="PROSITE" id="PS51186">
    <property type="entry name" value="GNAT"/>
    <property type="match status" value="1"/>
</dbReference>
<reference evidence="6" key="1">
    <citation type="submission" date="2019-06" db="EMBL/GenBank/DDBJ databases">
        <title>The complete genome of Emcibacter congregatus ZYLT.</title>
        <authorList>
            <person name="Zhao Z."/>
        </authorList>
    </citation>
    <scope>NUCLEOTIDE SEQUENCE [LARGE SCALE GENOMIC DNA]</scope>
    <source>
        <strain evidence="6">MCCC 1A06723</strain>
    </source>
</reference>
<name>A0A501PNC9_9PROT</name>
<dbReference type="InterPro" id="IPR051016">
    <property type="entry name" value="Diverse_Substrate_AcTransf"/>
</dbReference>
<evidence type="ECO:0000259" key="4">
    <source>
        <dbReference type="PROSITE" id="PS51186"/>
    </source>
</evidence>
<evidence type="ECO:0000313" key="5">
    <source>
        <dbReference type="EMBL" id="TPD61943.1"/>
    </source>
</evidence>
<dbReference type="Pfam" id="PF00583">
    <property type="entry name" value="Acetyltransf_1"/>
    <property type="match status" value="1"/>
</dbReference>
<proteinExistence type="inferred from homology"/>
<organism evidence="5 6">
    <name type="scientific">Emcibacter nanhaiensis</name>
    <dbReference type="NCBI Taxonomy" id="1505037"/>
    <lineage>
        <taxon>Bacteria</taxon>
        <taxon>Pseudomonadati</taxon>
        <taxon>Pseudomonadota</taxon>
        <taxon>Alphaproteobacteria</taxon>
        <taxon>Emcibacterales</taxon>
        <taxon>Emcibacteraceae</taxon>
        <taxon>Emcibacter</taxon>
    </lineage>
</organism>
<dbReference type="CDD" id="cd04301">
    <property type="entry name" value="NAT_SF"/>
    <property type="match status" value="1"/>
</dbReference>
<feature type="domain" description="N-acetyltransferase" evidence="4">
    <location>
        <begin position="4"/>
        <end position="159"/>
    </location>
</feature>
<keyword evidence="6" id="KW-1185">Reference proteome</keyword>
<dbReference type="PANTHER" id="PTHR10545:SF29">
    <property type="entry name" value="GH14572P-RELATED"/>
    <property type="match status" value="1"/>
</dbReference>
<dbReference type="PANTHER" id="PTHR10545">
    <property type="entry name" value="DIAMINE N-ACETYLTRANSFERASE"/>
    <property type="match status" value="1"/>
</dbReference>
<sequence>MTGAVLRPGTPGDIPTLLGFIRELADYEGELHKVEATEEGLRHHLFGPEPKSKTLIVELEGKPVGSVFYFYFFATYRGRPGIYLEDIYLQPGVRGRGIGKQIFRHLAREVKDSGGYFLRWWVENKNTSGIGFYEALGSRREKQHTIYHLEDESLERLLEE</sequence>
<evidence type="ECO:0000313" key="6">
    <source>
        <dbReference type="Proteomes" id="UP000319148"/>
    </source>
</evidence>
<evidence type="ECO:0000256" key="1">
    <source>
        <dbReference type="ARBA" id="ARBA00008694"/>
    </source>
</evidence>
<dbReference type="InterPro" id="IPR000182">
    <property type="entry name" value="GNAT_dom"/>
</dbReference>
<dbReference type="SUPFAM" id="SSF55729">
    <property type="entry name" value="Acyl-CoA N-acyltransferases (Nat)"/>
    <property type="match status" value="1"/>
</dbReference>
<keyword evidence="3" id="KW-0012">Acyltransferase</keyword>
<accession>A0A501PNC9</accession>
<dbReference type="EMBL" id="VFIY01000005">
    <property type="protein sequence ID" value="TPD61943.1"/>
    <property type="molecule type" value="Genomic_DNA"/>
</dbReference>
<dbReference type="InterPro" id="IPR016181">
    <property type="entry name" value="Acyl_CoA_acyltransferase"/>
</dbReference>
<dbReference type="GO" id="GO:0008080">
    <property type="term" value="F:N-acetyltransferase activity"/>
    <property type="evidence" value="ECO:0007669"/>
    <property type="project" value="UniProtKB-ARBA"/>
</dbReference>
<evidence type="ECO:0000256" key="2">
    <source>
        <dbReference type="ARBA" id="ARBA00022679"/>
    </source>
</evidence>
<gene>
    <name evidence="5" type="ORF">FIV46_06990</name>
</gene>
<comment type="caution">
    <text evidence="5">The sequence shown here is derived from an EMBL/GenBank/DDBJ whole genome shotgun (WGS) entry which is preliminary data.</text>
</comment>